<keyword evidence="4 12" id="KW-0548">Nucleotidyltransferase</keyword>
<evidence type="ECO:0000259" key="9">
    <source>
        <dbReference type="Pfam" id="PF00483"/>
    </source>
</evidence>
<evidence type="ECO:0000256" key="2">
    <source>
        <dbReference type="ARBA" id="ARBA00012387"/>
    </source>
</evidence>
<evidence type="ECO:0000259" key="10">
    <source>
        <dbReference type="Pfam" id="PF01050"/>
    </source>
</evidence>
<dbReference type="Pfam" id="PF22640">
    <property type="entry name" value="ManC_GMP_beta-helix"/>
    <property type="match status" value="1"/>
</dbReference>
<dbReference type="Pfam" id="PF01050">
    <property type="entry name" value="MannoseP_isomer"/>
    <property type="match status" value="1"/>
</dbReference>
<dbReference type="CDD" id="cd02509">
    <property type="entry name" value="GDP-M1P_Guanylyltransferase"/>
    <property type="match status" value="1"/>
</dbReference>
<dbReference type="InterPro" id="IPR029044">
    <property type="entry name" value="Nucleotide-diphossugar_trans"/>
</dbReference>
<comment type="catalytic activity">
    <reaction evidence="7">
        <text>alpha-D-mannose 1-phosphate + GTP + H(+) = GDP-alpha-D-mannose + diphosphate</text>
        <dbReference type="Rhea" id="RHEA:15229"/>
        <dbReference type="ChEBI" id="CHEBI:15378"/>
        <dbReference type="ChEBI" id="CHEBI:33019"/>
        <dbReference type="ChEBI" id="CHEBI:37565"/>
        <dbReference type="ChEBI" id="CHEBI:57527"/>
        <dbReference type="ChEBI" id="CHEBI:58409"/>
        <dbReference type="EC" id="2.7.7.13"/>
    </reaction>
</comment>
<evidence type="ECO:0000256" key="1">
    <source>
        <dbReference type="ARBA" id="ARBA00006115"/>
    </source>
</evidence>
<dbReference type="InterPro" id="IPR005835">
    <property type="entry name" value="NTP_transferase_dom"/>
</dbReference>
<dbReference type="GO" id="GO:0000271">
    <property type="term" value="P:polysaccharide biosynthetic process"/>
    <property type="evidence" value="ECO:0007669"/>
    <property type="project" value="InterPro"/>
</dbReference>
<dbReference type="RefSeq" id="WP_198660873.1">
    <property type="nucleotide sequence ID" value="NZ_CP059488.1"/>
</dbReference>
<keyword evidence="5" id="KW-0547">Nucleotide-binding</keyword>
<evidence type="ECO:0000313" key="13">
    <source>
        <dbReference type="Proteomes" id="UP000595420"/>
    </source>
</evidence>
<gene>
    <name evidence="12" type="ORF">H2515_02760</name>
</gene>
<protein>
    <recommendedName>
        <fullName evidence="2">mannose-1-phosphate guanylyltransferase</fullName>
        <ecNumber evidence="2">2.7.7.13</ecNumber>
    </recommendedName>
</protein>
<dbReference type="GO" id="GO:0009298">
    <property type="term" value="P:GDP-mannose biosynthetic process"/>
    <property type="evidence" value="ECO:0007669"/>
    <property type="project" value="TreeGrafter"/>
</dbReference>
<evidence type="ECO:0000313" key="12">
    <source>
        <dbReference type="EMBL" id="QQD73259.1"/>
    </source>
</evidence>
<feature type="domain" description="Mannose-6-phosphate isomerase type II C-terminal" evidence="10">
    <location>
        <begin position="361"/>
        <end position="472"/>
    </location>
</feature>
<feature type="domain" description="MannoseP isomerase/GMP-like beta-helix" evidence="11">
    <location>
        <begin position="302"/>
        <end position="354"/>
    </location>
</feature>
<dbReference type="FunFam" id="3.90.550.10:FF:000046">
    <property type="entry name" value="Mannose-1-phosphate guanylyltransferase (GDP)"/>
    <property type="match status" value="1"/>
</dbReference>
<dbReference type="NCBIfam" id="TIGR01479">
    <property type="entry name" value="GMP_PMI"/>
    <property type="match status" value="1"/>
</dbReference>
<dbReference type="InterPro" id="IPR011051">
    <property type="entry name" value="RmlC_Cupin_sf"/>
</dbReference>
<dbReference type="SUPFAM" id="SSF53448">
    <property type="entry name" value="Nucleotide-diphospho-sugar transferases"/>
    <property type="match status" value="1"/>
</dbReference>
<accession>A0A7T4WES0</accession>
<dbReference type="CDD" id="cd02213">
    <property type="entry name" value="cupin_PMI_typeII_C"/>
    <property type="match status" value="1"/>
</dbReference>
<dbReference type="EMBL" id="CP059488">
    <property type="protein sequence ID" value="QQD73259.1"/>
    <property type="molecule type" value="Genomic_DNA"/>
</dbReference>
<evidence type="ECO:0000259" key="11">
    <source>
        <dbReference type="Pfam" id="PF22640"/>
    </source>
</evidence>
<dbReference type="InterPro" id="IPR049577">
    <property type="entry name" value="GMPP_N"/>
</dbReference>
<dbReference type="Proteomes" id="UP000595420">
    <property type="component" value="Chromosome"/>
</dbReference>
<dbReference type="GO" id="GO:0005525">
    <property type="term" value="F:GTP binding"/>
    <property type="evidence" value="ECO:0007669"/>
    <property type="project" value="UniProtKB-KW"/>
</dbReference>
<dbReference type="GO" id="GO:0004475">
    <property type="term" value="F:mannose-1-phosphate guanylyltransferase (GTP) activity"/>
    <property type="evidence" value="ECO:0007669"/>
    <property type="project" value="UniProtKB-EC"/>
</dbReference>
<organism evidence="12 13">
    <name type="scientific">Acidithiobacillus ferrivorans</name>
    <dbReference type="NCBI Taxonomy" id="160808"/>
    <lineage>
        <taxon>Bacteria</taxon>
        <taxon>Pseudomonadati</taxon>
        <taxon>Pseudomonadota</taxon>
        <taxon>Acidithiobacillia</taxon>
        <taxon>Acidithiobacillales</taxon>
        <taxon>Acidithiobacillaceae</taxon>
        <taxon>Acidithiobacillus</taxon>
    </lineage>
</organism>
<comment type="similarity">
    <text evidence="1 8">Belongs to the mannose-6-phosphate isomerase type 2 family.</text>
</comment>
<name>A0A7T4WES0_9PROT</name>
<sequence length="491" mass="53808">MQIIPTILSGGSGSRLWPLSRKSFPKPFIALPDGETLIQKTLCRIMQLDLQGPILTVTNRDYYFLTRDTFAAYAKHHGCTLPKAQYLLEPVGRNTAPAMTAAAHWAQAEAGEDSILLFLPADHIIQGDQAFSKAVTHAAALAEAGYLVTFGVVPTTAETGYGYIQMGAALEQNGHQVARFVEKPDAATATNYLRSGDYLWNSGMFCMRADVLLQAMAEHAPQVYAAATSAWDCSSRNGDSIELDEALQGAPDLSIDYAVMEKASNVAVIRAEFGWNDLGAWNAYGALMEVDAHNNHMVVRDSVLVDSTDCVVHSPDRVTALLGVRDLLIVDTPDALLVADKSRDQDVKRIVETLRSRRHAAVDTHVTCYRPWGSYTVLEEGDHFKIKRIVVKPKEKLSLQMHHHRSEHWIVVTGTALIHVGGEERLIMTNASTFIPAGETHRLSNPGVIDLHLIEVQSGAYLGEDDIVRFEDIYGRALPDAQSGSAPIAKQ</sequence>
<evidence type="ECO:0000256" key="5">
    <source>
        <dbReference type="ARBA" id="ARBA00022741"/>
    </source>
</evidence>
<keyword evidence="3 12" id="KW-0808">Transferase</keyword>
<dbReference type="SUPFAM" id="SSF51182">
    <property type="entry name" value="RmlC-like cupins"/>
    <property type="match status" value="1"/>
</dbReference>
<dbReference type="PANTHER" id="PTHR46390">
    <property type="entry name" value="MANNOSE-1-PHOSPHATE GUANYLYLTRANSFERASE"/>
    <property type="match status" value="1"/>
</dbReference>
<reference evidence="12 13" key="1">
    <citation type="submission" date="2020-07" db="EMBL/GenBank/DDBJ databases">
        <title>Complete genome sequence analysis of Acidithiobacillus ferrivorans XJFY6S-08 reveals extreme environmental adaptation to alpine acid mine drainage.</title>
        <authorList>
            <person name="Yan L."/>
            <person name="Ni Y."/>
        </authorList>
    </citation>
    <scope>NUCLEOTIDE SEQUENCE [LARGE SCALE GENOMIC DNA]</scope>
    <source>
        <strain evidence="12 13">XJFY6S-08</strain>
    </source>
</reference>
<dbReference type="InterPro" id="IPR014710">
    <property type="entry name" value="RmlC-like_jellyroll"/>
</dbReference>
<evidence type="ECO:0000256" key="4">
    <source>
        <dbReference type="ARBA" id="ARBA00022695"/>
    </source>
</evidence>
<dbReference type="AlphaFoldDB" id="A0A7T4WES0"/>
<feature type="domain" description="Nucleotidyl transferase" evidence="9">
    <location>
        <begin position="5"/>
        <end position="287"/>
    </location>
</feature>
<keyword evidence="12" id="KW-0413">Isomerase</keyword>
<dbReference type="InterPro" id="IPR051161">
    <property type="entry name" value="Mannose-6P_isomerase_type2"/>
</dbReference>
<dbReference type="InterPro" id="IPR001538">
    <property type="entry name" value="Man6P_isomerase-2_C"/>
</dbReference>
<evidence type="ECO:0000256" key="8">
    <source>
        <dbReference type="RuleBase" id="RU004190"/>
    </source>
</evidence>
<dbReference type="FunFam" id="2.60.120.10:FF:000032">
    <property type="entry name" value="Mannose-1-phosphate guanylyltransferase/mannose-6-phosphate isomerase"/>
    <property type="match status" value="1"/>
</dbReference>
<evidence type="ECO:0000256" key="6">
    <source>
        <dbReference type="ARBA" id="ARBA00023134"/>
    </source>
</evidence>
<dbReference type="InterPro" id="IPR054566">
    <property type="entry name" value="ManC/GMP-like_b-helix"/>
</dbReference>
<dbReference type="Pfam" id="PF00483">
    <property type="entry name" value="NTP_transferase"/>
    <property type="match status" value="1"/>
</dbReference>
<dbReference type="Gene3D" id="3.90.550.10">
    <property type="entry name" value="Spore Coat Polysaccharide Biosynthesis Protein SpsA, Chain A"/>
    <property type="match status" value="1"/>
</dbReference>
<dbReference type="PANTHER" id="PTHR46390:SF1">
    <property type="entry name" value="MANNOSE-1-PHOSPHATE GUANYLYLTRANSFERASE"/>
    <property type="match status" value="1"/>
</dbReference>
<dbReference type="GO" id="GO:0016853">
    <property type="term" value="F:isomerase activity"/>
    <property type="evidence" value="ECO:0007669"/>
    <property type="project" value="UniProtKB-KW"/>
</dbReference>
<evidence type="ECO:0000256" key="3">
    <source>
        <dbReference type="ARBA" id="ARBA00022679"/>
    </source>
</evidence>
<dbReference type="Gene3D" id="2.60.120.10">
    <property type="entry name" value="Jelly Rolls"/>
    <property type="match status" value="1"/>
</dbReference>
<evidence type="ECO:0000256" key="7">
    <source>
        <dbReference type="ARBA" id="ARBA00047343"/>
    </source>
</evidence>
<dbReference type="EC" id="2.7.7.13" evidence="2"/>
<keyword evidence="6" id="KW-0342">GTP-binding</keyword>
<proteinExistence type="inferred from homology"/>
<dbReference type="InterPro" id="IPR006375">
    <property type="entry name" value="Man1P_GuaTrfase/Man6P_Isoase"/>
</dbReference>